<evidence type="ECO:0000256" key="2">
    <source>
        <dbReference type="ARBA" id="ARBA00022801"/>
    </source>
</evidence>
<comment type="caution">
    <text evidence="5">The sequence shown here is derived from an EMBL/GenBank/DDBJ whole genome shotgun (WGS) entry which is preliminary data.</text>
</comment>
<dbReference type="Proteomes" id="UP000284333">
    <property type="component" value="Unassembled WGS sequence"/>
</dbReference>
<evidence type="ECO:0000313" key="6">
    <source>
        <dbReference type="Proteomes" id="UP000284333"/>
    </source>
</evidence>
<dbReference type="AlphaFoldDB" id="A0A3S3ZRN8"/>
<feature type="binding site" evidence="4">
    <location>
        <position position="147"/>
    </location>
    <ligand>
        <name>Zn(2+)</name>
        <dbReference type="ChEBI" id="CHEBI:29105"/>
    </ligand>
</feature>
<evidence type="ECO:0000313" key="5">
    <source>
        <dbReference type="EMBL" id="RVW06727.1"/>
    </source>
</evidence>
<feature type="binding site" evidence="4">
    <location>
        <position position="15"/>
    </location>
    <ligand>
        <name>Zn(2+)</name>
        <dbReference type="ChEBI" id="CHEBI:29105"/>
    </ligand>
</feature>
<evidence type="ECO:0000256" key="3">
    <source>
        <dbReference type="ARBA" id="ARBA00022833"/>
    </source>
</evidence>
<evidence type="ECO:0000256" key="1">
    <source>
        <dbReference type="ARBA" id="ARBA00022723"/>
    </source>
</evidence>
<dbReference type="PANTHER" id="PTHR12993">
    <property type="entry name" value="N-ACETYLGLUCOSAMINYL-PHOSPHATIDYLINOSITOL DE-N-ACETYLASE-RELATED"/>
    <property type="match status" value="1"/>
</dbReference>
<dbReference type="Pfam" id="PF02585">
    <property type="entry name" value="PIG-L"/>
    <property type="match status" value="1"/>
</dbReference>
<evidence type="ECO:0000256" key="4">
    <source>
        <dbReference type="HAMAP-Rule" id="MF_01696"/>
    </source>
</evidence>
<keyword evidence="1 4" id="KW-0479">Metal-binding</keyword>
<comment type="similarity">
    <text evidence="4">Belongs to the MshB deacetylase family.</text>
</comment>
<reference evidence="5 6" key="1">
    <citation type="submission" date="2018-11" db="EMBL/GenBank/DDBJ databases">
        <title>Rhodococcus spongicola sp. nov. and Rhodococcus xishaensis sp. nov. from marine sponges.</title>
        <authorList>
            <person name="Li L."/>
            <person name="Lin H.W."/>
        </authorList>
    </citation>
    <scope>NUCLEOTIDE SEQUENCE [LARGE SCALE GENOMIC DNA]</scope>
    <source>
        <strain evidence="5 6">LHW50502</strain>
    </source>
</reference>
<dbReference type="OrthoDB" id="158614at2"/>
<comment type="cofactor">
    <cofactor evidence="4">
        <name>Zn(2+)</name>
        <dbReference type="ChEBI" id="CHEBI:29105"/>
    </cofactor>
    <text evidence="4">Binds 1 zinc ion per subunit.</text>
</comment>
<dbReference type="Gene3D" id="3.40.50.10320">
    <property type="entry name" value="LmbE-like"/>
    <property type="match status" value="1"/>
</dbReference>
<dbReference type="RefSeq" id="WP_127946027.1">
    <property type="nucleotide sequence ID" value="NZ_RKLN01000001.1"/>
</dbReference>
<dbReference type="NCBIfam" id="TIGR03445">
    <property type="entry name" value="mycothiol_MshB"/>
    <property type="match status" value="1"/>
</dbReference>
<dbReference type="PANTHER" id="PTHR12993:SF26">
    <property type="entry name" value="1D-MYO-INOSITOL 2-ACETAMIDO-2-DEOXY-ALPHA-D-GLUCOPYRANOSIDE DEACETYLASE"/>
    <property type="match status" value="1"/>
</dbReference>
<comment type="function">
    <text evidence="4">Catalyzes the deacetylation of 1D-myo-inositol 2-acetamido-2-deoxy-alpha-D-glucopyranoside (GlcNAc-Ins) in the mycothiol biosynthesis pathway.</text>
</comment>
<sequence length="306" mass="31762">MSGRRILFVHAHPDDETLTTGGAIARCASDGAEVTVLTCTLGEEGEVIGDQWAGLVADRADQLGGYRILELTRALRALGASAPRFLGGAGRWRDSGMAGTASSANPRAFVNADPDEAVGALVAAIRELRPHVVVTYDPAGGYGHPDHVQTHRFTTAAVEAAGTAAFADAGAPWEVAKFYWTVAEQGALEAGLSRIGEIPAGWTMPEPDQLPSVPDSTVTAAVDVSTVMEAKLTALRAHETQVAVTPSGSGFVLSNLVVQPILTEEHFVLVRGQAGPVDERGREADLFAGVSAPLPTQRDAGSGHGG</sequence>
<protein>
    <recommendedName>
        <fullName evidence="4">1D-myo-inositol 2-acetamido-2-deoxy-alpha-D-glucopyranoside deacetylase</fullName>
        <shortName evidence="4">GlcNAc-Ins deacetylase</shortName>
        <ecNumber evidence="4">3.5.1.103</ecNumber>
    </recommendedName>
    <alternativeName>
        <fullName evidence="4">N-acetyl-1-D-myo-inositol-2-amino-2-deoxy-alpha-D-glucopyranoside deacetylase</fullName>
    </alternativeName>
</protein>
<dbReference type="EMBL" id="RKLN01000001">
    <property type="protein sequence ID" value="RVW06727.1"/>
    <property type="molecule type" value="Genomic_DNA"/>
</dbReference>
<dbReference type="GO" id="GO:0010125">
    <property type="term" value="P:mycothiol biosynthetic process"/>
    <property type="evidence" value="ECO:0007669"/>
    <property type="project" value="UniProtKB-UniRule"/>
</dbReference>
<dbReference type="InterPro" id="IPR003737">
    <property type="entry name" value="GlcNAc_PI_deacetylase-related"/>
</dbReference>
<name>A0A3S3ZRN8_9NOCA</name>
<dbReference type="SUPFAM" id="SSF102588">
    <property type="entry name" value="LmbE-like"/>
    <property type="match status" value="1"/>
</dbReference>
<feature type="binding site" evidence="4">
    <location>
        <position position="12"/>
    </location>
    <ligand>
        <name>Zn(2+)</name>
        <dbReference type="ChEBI" id="CHEBI:29105"/>
    </ligand>
</feature>
<keyword evidence="2 4" id="KW-0378">Hydrolase</keyword>
<accession>A0A3S3ZRN8</accession>
<proteinExistence type="inferred from homology"/>
<gene>
    <name evidence="4 5" type="primary">mshB</name>
    <name evidence="5" type="ORF">EF834_01300</name>
</gene>
<dbReference type="HAMAP" id="MF_01696">
    <property type="entry name" value="MshB"/>
    <property type="match status" value="1"/>
</dbReference>
<keyword evidence="6" id="KW-1185">Reference proteome</keyword>
<dbReference type="InterPro" id="IPR017810">
    <property type="entry name" value="Mycothiol_biosynthesis_MshB"/>
</dbReference>
<dbReference type="EC" id="3.5.1.103" evidence="4"/>
<organism evidence="5 6">
    <name type="scientific">Rhodococcus spongiicola</name>
    <dbReference type="NCBI Taxonomy" id="2487352"/>
    <lineage>
        <taxon>Bacteria</taxon>
        <taxon>Bacillati</taxon>
        <taxon>Actinomycetota</taxon>
        <taxon>Actinomycetes</taxon>
        <taxon>Mycobacteriales</taxon>
        <taxon>Nocardiaceae</taxon>
        <taxon>Rhodococcus</taxon>
    </lineage>
</organism>
<keyword evidence="3 4" id="KW-0862">Zinc</keyword>
<dbReference type="GO" id="GO:0008270">
    <property type="term" value="F:zinc ion binding"/>
    <property type="evidence" value="ECO:0007669"/>
    <property type="project" value="UniProtKB-UniRule"/>
</dbReference>
<dbReference type="GO" id="GO:0035595">
    <property type="term" value="F:N-acetylglucosaminylinositol deacetylase activity"/>
    <property type="evidence" value="ECO:0007669"/>
    <property type="project" value="UniProtKB-EC"/>
</dbReference>
<dbReference type="InterPro" id="IPR024078">
    <property type="entry name" value="LmbE-like_dom_sf"/>
</dbReference>
<comment type="catalytic activity">
    <reaction evidence="4">
        <text>1D-myo-inositol 2-acetamido-2-deoxy-alpha-D-glucopyranoside + H2O = 1D-myo-inositol 2-amino-2-deoxy-alpha-D-glucopyranoside + acetate</text>
        <dbReference type="Rhea" id="RHEA:26180"/>
        <dbReference type="ChEBI" id="CHEBI:15377"/>
        <dbReference type="ChEBI" id="CHEBI:30089"/>
        <dbReference type="ChEBI" id="CHEBI:52442"/>
        <dbReference type="ChEBI" id="CHEBI:58886"/>
        <dbReference type="EC" id="3.5.1.103"/>
    </reaction>
</comment>